<dbReference type="CDD" id="cd02440">
    <property type="entry name" value="AdoMet_MTases"/>
    <property type="match status" value="1"/>
</dbReference>
<dbReference type="GO" id="GO:0008168">
    <property type="term" value="F:methyltransferase activity"/>
    <property type="evidence" value="ECO:0007669"/>
    <property type="project" value="UniProtKB-KW"/>
</dbReference>
<dbReference type="Proteomes" id="UP000183376">
    <property type="component" value="Chromosome I"/>
</dbReference>
<dbReference type="PIRSF" id="PIRSF017393">
    <property type="entry name" value="MTase_SAV2177"/>
    <property type="match status" value="1"/>
</dbReference>
<dbReference type="SUPFAM" id="SSF53335">
    <property type="entry name" value="S-adenosyl-L-methionine-dependent methyltransferases"/>
    <property type="match status" value="1"/>
</dbReference>
<dbReference type="InterPro" id="IPR006764">
    <property type="entry name" value="SAM_dep_MeTrfase_SAV2177_type"/>
</dbReference>
<keyword evidence="1" id="KW-0808">Transferase</keyword>
<dbReference type="eggNOG" id="COG2890">
    <property type="taxonomic scope" value="Bacteria"/>
</dbReference>
<name>A0A1G9ZK97_ALLAB</name>
<protein>
    <submittedName>
        <fullName evidence="1">S-adenosyl methyltransferase</fullName>
    </submittedName>
</protein>
<dbReference type="Gene3D" id="3.40.50.150">
    <property type="entry name" value="Vaccinia Virus protein VP39"/>
    <property type="match status" value="1"/>
</dbReference>
<keyword evidence="1" id="KW-0489">Methyltransferase</keyword>
<proteinExistence type="predicted"/>
<dbReference type="AlphaFoldDB" id="A0A1G9ZK97"/>
<organism evidence="1 2">
    <name type="scientific">Allokutzneria albata</name>
    <name type="common">Kibdelosporangium albatum</name>
    <dbReference type="NCBI Taxonomy" id="211114"/>
    <lineage>
        <taxon>Bacteria</taxon>
        <taxon>Bacillati</taxon>
        <taxon>Actinomycetota</taxon>
        <taxon>Actinomycetes</taxon>
        <taxon>Pseudonocardiales</taxon>
        <taxon>Pseudonocardiaceae</taxon>
        <taxon>Allokutzneria</taxon>
    </lineage>
</organism>
<keyword evidence="2" id="KW-1185">Reference proteome</keyword>
<dbReference type="STRING" id="211114.SAMN04489726_5557"/>
<dbReference type="GO" id="GO:0032259">
    <property type="term" value="P:methylation"/>
    <property type="evidence" value="ECO:0007669"/>
    <property type="project" value="UniProtKB-KW"/>
</dbReference>
<dbReference type="EMBL" id="LT629701">
    <property type="protein sequence ID" value="SDN21704.1"/>
    <property type="molecule type" value="Genomic_DNA"/>
</dbReference>
<gene>
    <name evidence="1" type="ORF">SAMN04489726_5557</name>
</gene>
<accession>A0A1G9ZK97</accession>
<dbReference type="InterPro" id="IPR029063">
    <property type="entry name" value="SAM-dependent_MTases_sf"/>
</dbReference>
<evidence type="ECO:0000313" key="2">
    <source>
        <dbReference type="Proteomes" id="UP000183376"/>
    </source>
</evidence>
<reference evidence="1 2" key="1">
    <citation type="submission" date="2016-10" db="EMBL/GenBank/DDBJ databases">
        <authorList>
            <person name="de Groot N.N."/>
        </authorList>
    </citation>
    <scope>NUCLEOTIDE SEQUENCE [LARGE SCALE GENOMIC DNA]</scope>
    <source>
        <strain evidence="1 2">DSM 44149</strain>
    </source>
</reference>
<evidence type="ECO:0000313" key="1">
    <source>
        <dbReference type="EMBL" id="SDN21704.1"/>
    </source>
</evidence>
<sequence length="267" mass="29311">MDWVPEDIDLSRPSAARMYDHFLGGSHNFSIDREAAAVAEQAFPGVRLAVQANRSFLRRAVKYLVDNGIRQFLDLGSGIPTVGNVHEVAQGKCCGARVVYVDIDPIAVGHGLRILAGNPDATSVRADLRDPARVLENREVRALLDLDQPLAVLMVAALHFVPDAENPWGVVSGYLDRLVPGSYLVLSHGTNEDFSDEENSGFETVREVYQRTASPIVVRTEDEVAKFFAGLELVPPGLVRLSDWRPDSAEQWKSWRCGVARKPGPIG</sequence>
<dbReference type="Pfam" id="PF04672">
    <property type="entry name" value="Methyltransf_19"/>
    <property type="match status" value="1"/>
</dbReference>